<reference evidence="3" key="1">
    <citation type="submission" date="2013-08" db="EMBL/GenBank/DDBJ databases">
        <authorList>
            <person name="Mendez C."/>
            <person name="Richter M."/>
            <person name="Ferrer M."/>
            <person name="Sanchez J."/>
        </authorList>
    </citation>
    <scope>NUCLEOTIDE SEQUENCE</scope>
</reference>
<dbReference type="Gene3D" id="3.10.580.10">
    <property type="entry name" value="CBS-domain"/>
    <property type="match status" value="2"/>
</dbReference>
<sequence length="176" mass="18748">PRDPHPAAPLPATAGPRVVREVLSAPAVLVAEHASLLDAALLMRTHEVSGLPVVDRRGRVVGVVSQRDLARLLIGSSRFSGIQGLLDVVIVGLTSRPDTVLPKVRVRLERTPVRSIMSRPAVVTRPGETLARAAATMHARRFNRLPVVEEGRLLGVVTRGDLVRALANGTGPTTGR</sequence>
<gene>
    <name evidence="3" type="ORF">B2A_11280</name>
</gene>
<protein>
    <submittedName>
        <fullName evidence="3">Cystathionine beta-synthase, core domain protein</fullName>
    </submittedName>
</protein>
<dbReference type="InterPro" id="IPR051257">
    <property type="entry name" value="Diverse_CBS-Domain"/>
</dbReference>
<name>T1AB01_9ZZZZ</name>
<dbReference type="PANTHER" id="PTHR43080:SF2">
    <property type="entry name" value="CBS DOMAIN-CONTAINING PROTEIN"/>
    <property type="match status" value="1"/>
</dbReference>
<proteinExistence type="predicted"/>
<organism evidence="3">
    <name type="scientific">mine drainage metagenome</name>
    <dbReference type="NCBI Taxonomy" id="410659"/>
    <lineage>
        <taxon>unclassified sequences</taxon>
        <taxon>metagenomes</taxon>
        <taxon>ecological metagenomes</taxon>
    </lineage>
</organism>
<comment type="caution">
    <text evidence="3">The sequence shown here is derived from an EMBL/GenBank/DDBJ whole genome shotgun (WGS) entry which is preliminary data.</text>
</comment>
<feature type="non-terminal residue" evidence="3">
    <location>
        <position position="1"/>
    </location>
</feature>
<dbReference type="PROSITE" id="PS51371">
    <property type="entry name" value="CBS"/>
    <property type="match status" value="2"/>
</dbReference>
<dbReference type="Pfam" id="PF00571">
    <property type="entry name" value="CBS"/>
    <property type="match status" value="2"/>
</dbReference>
<dbReference type="PANTHER" id="PTHR43080">
    <property type="entry name" value="CBS DOMAIN-CONTAINING PROTEIN CBSX3, MITOCHONDRIAL"/>
    <property type="match status" value="1"/>
</dbReference>
<accession>T1AB01</accession>
<keyword evidence="1" id="KW-0129">CBS domain</keyword>
<dbReference type="InterPro" id="IPR000644">
    <property type="entry name" value="CBS_dom"/>
</dbReference>
<dbReference type="SUPFAM" id="SSF54631">
    <property type="entry name" value="CBS-domain pair"/>
    <property type="match status" value="1"/>
</dbReference>
<dbReference type="InterPro" id="IPR046342">
    <property type="entry name" value="CBS_dom_sf"/>
</dbReference>
<dbReference type="SMART" id="SM00116">
    <property type="entry name" value="CBS"/>
    <property type="match status" value="2"/>
</dbReference>
<evidence type="ECO:0000256" key="1">
    <source>
        <dbReference type="ARBA" id="ARBA00023122"/>
    </source>
</evidence>
<evidence type="ECO:0000259" key="2">
    <source>
        <dbReference type="PROSITE" id="PS51371"/>
    </source>
</evidence>
<evidence type="ECO:0000313" key="3">
    <source>
        <dbReference type="EMBL" id="EQD38980.1"/>
    </source>
</evidence>
<dbReference type="AlphaFoldDB" id="T1AB01"/>
<feature type="domain" description="CBS" evidence="2">
    <location>
        <begin position="117"/>
        <end position="173"/>
    </location>
</feature>
<dbReference type="EMBL" id="AUZZ01008130">
    <property type="protein sequence ID" value="EQD38980.1"/>
    <property type="molecule type" value="Genomic_DNA"/>
</dbReference>
<feature type="domain" description="CBS" evidence="2">
    <location>
        <begin position="23"/>
        <end position="80"/>
    </location>
</feature>
<reference evidence="3" key="2">
    <citation type="journal article" date="2014" name="ISME J.">
        <title>Microbial stratification in low pH oxic and suboxic macroscopic growths along an acid mine drainage.</title>
        <authorList>
            <person name="Mendez-Garcia C."/>
            <person name="Mesa V."/>
            <person name="Sprenger R.R."/>
            <person name="Richter M."/>
            <person name="Diez M.S."/>
            <person name="Solano J."/>
            <person name="Bargiela R."/>
            <person name="Golyshina O.V."/>
            <person name="Manteca A."/>
            <person name="Ramos J.L."/>
            <person name="Gallego J.R."/>
            <person name="Llorente I."/>
            <person name="Martins Dos Santos V.A."/>
            <person name="Jensen O.N."/>
            <person name="Pelaez A.I."/>
            <person name="Sanchez J."/>
            <person name="Ferrer M."/>
        </authorList>
    </citation>
    <scope>NUCLEOTIDE SEQUENCE</scope>
</reference>